<feature type="compositionally biased region" description="Basic and acidic residues" evidence="1">
    <location>
        <begin position="43"/>
        <end position="54"/>
    </location>
</feature>
<evidence type="ECO:0000256" key="1">
    <source>
        <dbReference type="SAM" id="MobiDB-lite"/>
    </source>
</evidence>
<sequence length="114" mass="12644">MPSENRAQTELDEVRKHLQRTSTENGGLQGSFRGDQETYNDAHFCERQRDDYQRAKTTSGGPALDRGPAKQTTFKIAGIGTHSRAGGLDSKGEKKKQLVGQHYVRQNDKGQEPG</sequence>
<evidence type="ECO:0000313" key="2">
    <source>
        <dbReference type="EMBL" id="KAK8041721.1"/>
    </source>
</evidence>
<name>A0ABR1T6S9_9PEZI</name>
<proteinExistence type="predicted"/>
<dbReference type="Proteomes" id="UP001444661">
    <property type="component" value="Unassembled WGS sequence"/>
</dbReference>
<feature type="compositionally biased region" description="Basic and acidic residues" evidence="1">
    <location>
        <begin position="105"/>
        <end position="114"/>
    </location>
</feature>
<protein>
    <submittedName>
        <fullName evidence="2">Uncharacterized protein</fullName>
    </submittedName>
</protein>
<evidence type="ECO:0000313" key="3">
    <source>
        <dbReference type="Proteomes" id="UP001444661"/>
    </source>
</evidence>
<accession>A0ABR1T6S9</accession>
<keyword evidence="3" id="KW-1185">Reference proteome</keyword>
<reference evidence="2 3" key="1">
    <citation type="submission" date="2023-01" db="EMBL/GenBank/DDBJ databases">
        <title>Analysis of 21 Apiospora genomes using comparative genomics revels a genus with tremendous synthesis potential of carbohydrate active enzymes and secondary metabolites.</title>
        <authorList>
            <person name="Sorensen T."/>
        </authorList>
    </citation>
    <scope>NUCLEOTIDE SEQUENCE [LARGE SCALE GENOMIC DNA]</scope>
    <source>
        <strain evidence="2 3">CBS 33761</strain>
    </source>
</reference>
<dbReference type="EMBL" id="JAQQWK010000005">
    <property type="protein sequence ID" value="KAK8041721.1"/>
    <property type="molecule type" value="Genomic_DNA"/>
</dbReference>
<organism evidence="2 3">
    <name type="scientific">Apiospora rasikravindrae</name>
    <dbReference type="NCBI Taxonomy" id="990691"/>
    <lineage>
        <taxon>Eukaryota</taxon>
        <taxon>Fungi</taxon>
        <taxon>Dikarya</taxon>
        <taxon>Ascomycota</taxon>
        <taxon>Pezizomycotina</taxon>
        <taxon>Sordariomycetes</taxon>
        <taxon>Xylariomycetidae</taxon>
        <taxon>Amphisphaeriales</taxon>
        <taxon>Apiosporaceae</taxon>
        <taxon>Apiospora</taxon>
    </lineage>
</organism>
<gene>
    <name evidence="2" type="ORF">PG993_006244</name>
</gene>
<feature type="region of interest" description="Disordered" evidence="1">
    <location>
        <begin position="18"/>
        <end position="114"/>
    </location>
</feature>
<comment type="caution">
    <text evidence="2">The sequence shown here is derived from an EMBL/GenBank/DDBJ whole genome shotgun (WGS) entry which is preliminary data.</text>
</comment>